<feature type="compositionally biased region" description="Polar residues" evidence="7">
    <location>
        <begin position="84"/>
        <end position="98"/>
    </location>
</feature>
<name>A0AAD4CRS1_ASPNN</name>
<dbReference type="CDD" id="cd12148">
    <property type="entry name" value="fungal_TF_MHR"/>
    <property type="match status" value="1"/>
</dbReference>
<dbReference type="InterPro" id="IPR007219">
    <property type="entry name" value="XnlR_reg_dom"/>
</dbReference>
<dbReference type="GO" id="GO:0006351">
    <property type="term" value="P:DNA-templated transcription"/>
    <property type="evidence" value="ECO:0007669"/>
    <property type="project" value="InterPro"/>
</dbReference>
<comment type="subcellular location">
    <subcellularLocation>
        <location evidence="1">Nucleus</location>
    </subcellularLocation>
</comment>
<dbReference type="PANTHER" id="PTHR47338:SF9">
    <property type="entry name" value="ZN(II)2CYS6 TRANSCRIPTION FACTOR (EUROFUNG)"/>
    <property type="match status" value="1"/>
</dbReference>
<evidence type="ECO:0000259" key="8">
    <source>
        <dbReference type="PROSITE" id="PS50048"/>
    </source>
</evidence>
<dbReference type="GO" id="GO:0005634">
    <property type="term" value="C:nucleus"/>
    <property type="evidence" value="ECO:0007669"/>
    <property type="project" value="UniProtKB-SubCell"/>
</dbReference>
<evidence type="ECO:0000256" key="1">
    <source>
        <dbReference type="ARBA" id="ARBA00004123"/>
    </source>
</evidence>
<keyword evidence="3" id="KW-0805">Transcription regulation</keyword>
<reference evidence="9" key="2">
    <citation type="submission" date="2020-02" db="EMBL/GenBank/DDBJ databases">
        <authorList>
            <person name="Gilchrist C.L.M."/>
            <person name="Chooi Y.-H."/>
        </authorList>
    </citation>
    <scope>NUCLEOTIDE SEQUENCE</scope>
    <source>
        <strain evidence="9">MST-FP2251</strain>
    </source>
</reference>
<gene>
    <name evidence="9" type="ORF">FE257_003981</name>
</gene>
<dbReference type="GO" id="GO:0008270">
    <property type="term" value="F:zinc ion binding"/>
    <property type="evidence" value="ECO:0007669"/>
    <property type="project" value="InterPro"/>
</dbReference>
<evidence type="ECO:0000256" key="5">
    <source>
        <dbReference type="ARBA" id="ARBA00023163"/>
    </source>
</evidence>
<dbReference type="SUPFAM" id="SSF57701">
    <property type="entry name" value="Zn2/Cys6 DNA-binding domain"/>
    <property type="match status" value="1"/>
</dbReference>
<dbReference type="PROSITE" id="PS50048">
    <property type="entry name" value="ZN2_CY6_FUNGAL_2"/>
    <property type="match status" value="1"/>
</dbReference>
<dbReference type="GO" id="GO:0009893">
    <property type="term" value="P:positive regulation of metabolic process"/>
    <property type="evidence" value="ECO:0007669"/>
    <property type="project" value="UniProtKB-ARBA"/>
</dbReference>
<dbReference type="EMBL" id="VCAU01000018">
    <property type="protein sequence ID" value="KAF9891514.1"/>
    <property type="molecule type" value="Genomic_DNA"/>
</dbReference>
<feature type="domain" description="Zn(2)-C6 fungal-type" evidence="8">
    <location>
        <begin position="14"/>
        <end position="44"/>
    </location>
</feature>
<proteinExistence type="predicted"/>
<dbReference type="InterPro" id="IPR001138">
    <property type="entry name" value="Zn2Cys6_DnaBD"/>
</dbReference>
<feature type="compositionally biased region" description="Pro residues" evidence="7">
    <location>
        <begin position="594"/>
        <end position="605"/>
    </location>
</feature>
<evidence type="ECO:0000256" key="3">
    <source>
        <dbReference type="ARBA" id="ARBA00023015"/>
    </source>
</evidence>
<dbReference type="SMART" id="SM00066">
    <property type="entry name" value="GAL4"/>
    <property type="match status" value="1"/>
</dbReference>
<feature type="region of interest" description="Disordered" evidence="7">
    <location>
        <begin position="84"/>
        <end position="115"/>
    </location>
</feature>
<keyword evidence="5" id="KW-0804">Transcription</keyword>
<protein>
    <recommendedName>
        <fullName evidence="8">Zn(2)-C6 fungal-type domain-containing protein</fullName>
    </recommendedName>
</protein>
<keyword evidence="6" id="KW-0539">Nucleus</keyword>
<dbReference type="AlphaFoldDB" id="A0AAD4CRS1"/>
<reference evidence="9" key="1">
    <citation type="journal article" date="2019" name="Beilstein J. Org. Chem.">
        <title>Nanangenines: drimane sesquiterpenoids as the dominant metabolite cohort of a novel Australian fungus, Aspergillus nanangensis.</title>
        <authorList>
            <person name="Lacey H.J."/>
            <person name="Gilchrist C.L.M."/>
            <person name="Crombie A."/>
            <person name="Kalaitzis J.A."/>
            <person name="Vuong D."/>
            <person name="Rutledge P.J."/>
            <person name="Turner P."/>
            <person name="Pitt J.I."/>
            <person name="Lacey E."/>
            <person name="Chooi Y.H."/>
            <person name="Piggott A.M."/>
        </authorList>
    </citation>
    <scope>NUCLEOTIDE SEQUENCE</scope>
    <source>
        <strain evidence="9">MST-FP2251</strain>
    </source>
</reference>
<dbReference type="InterPro" id="IPR050815">
    <property type="entry name" value="TF_fung"/>
</dbReference>
<evidence type="ECO:0000256" key="2">
    <source>
        <dbReference type="ARBA" id="ARBA00022723"/>
    </source>
</evidence>
<evidence type="ECO:0000256" key="6">
    <source>
        <dbReference type="ARBA" id="ARBA00023242"/>
    </source>
</evidence>
<accession>A0AAD4CRS1</accession>
<dbReference type="Pfam" id="PF00172">
    <property type="entry name" value="Zn_clus"/>
    <property type="match status" value="1"/>
</dbReference>
<feature type="region of interest" description="Disordered" evidence="7">
    <location>
        <begin position="579"/>
        <end position="608"/>
    </location>
</feature>
<keyword evidence="4" id="KW-0238">DNA-binding</keyword>
<sequence length="649" mass="73053">MADNSWRESRARHACEPCRKKKTKCPGEKPICSFCRRLNQRCTYMRRGEDSRLRKSQSESREHLHRLESQMERMNDVIQTLTEQRAPSSTTTGLWMSETSRESTSHSQLADSEHSGQIELRFQPSTCPHPSPEDLAHFVEIYRTKLDCQPLPLFNIDSLSIEAAYLPQFLLRSFLAITVVFTEHRFYGSSKAEAIEFYTRTAREAVIHLATEGHISLHVLQALCLLTLGDLAAGKQSRAWMTIGIACRLAVALQCCGTSTAISGSPEDKARCYWSVFILERALRSGHSNMLQNDLVTPPHFHYPPSPPTPSTLVDQHPSVLSVKDLGVNTYCIQAISHWSDVTIFIHQARLGKVEDPWETSSTYTKLLGKIYQLETHISQAHRLRNVGFQDVSPEAYRQNKSYWACWLQLQMAFHASHALLHHPLIHLMNFRNSAAKAPPPSFLQHAVDQALLHSGWIVRLILICERQSLQVDDPLVGRLVAMAATIHWIFQFASDETAADKSRGDFETCHRFLTTLAQTWPQFSSTTNTLDYLQSLTATRKNGLPPLKTSLLWGILDSCPCSLNGDDSRALPPAATAQHIQTQHLTPLREPSNPRPETPTPTPIPSYDLLSDLLLPGSLTDNGFFNIIDMPTFPQFSSDPSFNFHGGL</sequence>
<evidence type="ECO:0000256" key="7">
    <source>
        <dbReference type="SAM" id="MobiDB-lite"/>
    </source>
</evidence>
<organism evidence="9 10">
    <name type="scientific">Aspergillus nanangensis</name>
    <dbReference type="NCBI Taxonomy" id="2582783"/>
    <lineage>
        <taxon>Eukaryota</taxon>
        <taxon>Fungi</taxon>
        <taxon>Dikarya</taxon>
        <taxon>Ascomycota</taxon>
        <taxon>Pezizomycotina</taxon>
        <taxon>Eurotiomycetes</taxon>
        <taxon>Eurotiomycetidae</taxon>
        <taxon>Eurotiales</taxon>
        <taxon>Aspergillaceae</taxon>
        <taxon>Aspergillus</taxon>
        <taxon>Aspergillus subgen. Circumdati</taxon>
    </lineage>
</organism>
<dbReference type="InterPro" id="IPR036864">
    <property type="entry name" value="Zn2-C6_fun-type_DNA-bd_sf"/>
</dbReference>
<dbReference type="Pfam" id="PF04082">
    <property type="entry name" value="Fungal_trans"/>
    <property type="match status" value="1"/>
</dbReference>
<evidence type="ECO:0000256" key="4">
    <source>
        <dbReference type="ARBA" id="ARBA00023125"/>
    </source>
</evidence>
<dbReference type="PROSITE" id="PS00463">
    <property type="entry name" value="ZN2_CY6_FUNGAL_1"/>
    <property type="match status" value="1"/>
</dbReference>
<keyword evidence="2" id="KW-0479">Metal-binding</keyword>
<dbReference type="GO" id="GO:0000981">
    <property type="term" value="F:DNA-binding transcription factor activity, RNA polymerase II-specific"/>
    <property type="evidence" value="ECO:0007669"/>
    <property type="project" value="InterPro"/>
</dbReference>
<dbReference type="Gene3D" id="4.10.240.10">
    <property type="entry name" value="Zn(2)-C6 fungal-type DNA-binding domain"/>
    <property type="match status" value="1"/>
</dbReference>
<dbReference type="CDD" id="cd00067">
    <property type="entry name" value="GAL4"/>
    <property type="match status" value="1"/>
</dbReference>
<evidence type="ECO:0000313" key="9">
    <source>
        <dbReference type="EMBL" id="KAF9891514.1"/>
    </source>
</evidence>
<dbReference type="GO" id="GO:0003677">
    <property type="term" value="F:DNA binding"/>
    <property type="evidence" value="ECO:0007669"/>
    <property type="project" value="UniProtKB-KW"/>
</dbReference>
<comment type="caution">
    <text evidence="9">The sequence shown here is derived from an EMBL/GenBank/DDBJ whole genome shotgun (WGS) entry which is preliminary data.</text>
</comment>
<keyword evidence="10" id="KW-1185">Reference proteome</keyword>
<evidence type="ECO:0000313" key="10">
    <source>
        <dbReference type="Proteomes" id="UP001194746"/>
    </source>
</evidence>
<dbReference type="Proteomes" id="UP001194746">
    <property type="component" value="Unassembled WGS sequence"/>
</dbReference>
<dbReference type="PANTHER" id="PTHR47338">
    <property type="entry name" value="ZN(II)2CYS6 TRANSCRIPTION FACTOR (EUROFUNG)-RELATED"/>
    <property type="match status" value="1"/>
</dbReference>